<gene>
    <name evidence="2" type="ORF">SAMN04488136_12842</name>
</gene>
<dbReference type="STRING" id="861298.SAMN04488136_12842"/>
<evidence type="ECO:0000313" key="2">
    <source>
        <dbReference type="EMBL" id="SDH76839.1"/>
    </source>
</evidence>
<sequence length="190" mass="22139">MSDYYFAREIIDTPFYDFPDELSDAVPANIFSYPNQPVPLIKIFGPLEDYNLVDIFLIPSLSIEFDLFESMSLGDIFGVNWVDIILFDKGNNYYKMLQLCNEVKAIDRNNSDFEFYDEFEGGEFISGMNKLIVDEKLIDSVELSKRLIFRDPGWREKIFYHESIVKKIMASNVKGIEFFSVDGYSEFLNV</sequence>
<keyword evidence="3" id="KW-1185">Reference proteome</keyword>
<evidence type="ECO:0000259" key="1">
    <source>
        <dbReference type="Pfam" id="PF07791"/>
    </source>
</evidence>
<evidence type="ECO:0000313" key="3">
    <source>
        <dbReference type="Proteomes" id="UP000198854"/>
    </source>
</evidence>
<accession>A0A1G8F4C1</accession>
<proteinExistence type="predicted"/>
<organism evidence="2 3">
    <name type="scientific">Vibrio xiamenensis</name>
    <dbReference type="NCBI Taxonomy" id="861298"/>
    <lineage>
        <taxon>Bacteria</taxon>
        <taxon>Pseudomonadati</taxon>
        <taxon>Pseudomonadota</taxon>
        <taxon>Gammaproteobacteria</taxon>
        <taxon>Vibrionales</taxon>
        <taxon>Vibrionaceae</taxon>
        <taxon>Vibrio</taxon>
    </lineage>
</organism>
<feature type="domain" description="Immunity MXAN-0049 protein" evidence="1">
    <location>
        <begin position="88"/>
        <end position="179"/>
    </location>
</feature>
<dbReference type="Pfam" id="PF07791">
    <property type="entry name" value="Imm11"/>
    <property type="match status" value="1"/>
</dbReference>
<dbReference type="RefSeq" id="WP_093277820.1">
    <property type="nucleotide sequence ID" value="NZ_FNDD01000028.1"/>
</dbReference>
<dbReference type="OrthoDB" id="5916913at2"/>
<dbReference type="EMBL" id="FNDD01000028">
    <property type="protein sequence ID" value="SDH76839.1"/>
    <property type="molecule type" value="Genomic_DNA"/>
</dbReference>
<dbReference type="Proteomes" id="UP000198854">
    <property type="component" value="Unassembled WGS sequence"/>
</dbReference>
<name>A0A1G8F4C1_9VIBR</name>
<reference evidence="2 3" key="1">
    <citation type="submission" date="2016-10" db="EMBL/GenBank/DDBJ databases">
        <authorList>
            <person name="de Groot N.N."/>
        </authorList>
    </citation>
    <scope>NUCLEOTIDE SEQUENCE [LARGE SCALE GENOMIC DNA]</scope>
    <source>
        <strain evidence="2 3">CGMCC 1.10228</strain>
    </source>
</reference>
<dbReference type="InterPro" id="IPR012433">
    <property type="entry name" value="Imm11"/>
</dbReference>
<protein>
    <recommendedName>
        <fullName evidence="1">Immunity MXAN-0049 protein domain-containing protein</fullName>
    </recommendedName>
</protein>
<dbReference type="AlphaFoldDB" id="A0A1G8F4C1"/>